<dbReference type="AlphaFoldDB" id="A0A1H7K3V2"/>
<name>A0A1H7K3V2_AQUAM</name>
<dbReference type="PROSITE" id="PS51257">
    <property type="entry name" value="PROKAR_LIPOPROTEIN"/>
    <property type="match status" value="1"/>
</dbReference>
<accession>A0A1H7K3V2</accession>
<gene>
    <name evidence="2" type="ORF">SAMN04487910_1198</name>
</gene>
<organism evidence="2 3">
    <name type="scientific">Aquimarina amphilecti</name>
    <dbReference type="NCBI Taxonomy" id="1038014"/>
    <lineage>
        <taxon>Bacteria</taxon>
        <taxon>Pseudomonadati</taxon>
        <taxon>Bacteroidota</taxon>
        <taxon>Flavobacteriia</taxon>
        <taxon>Flavobacteriales</taxon>
        <taxon>Flavobacteriaceae</taxon>
        <taxon>Aquimarina</taxon>
    </lineage>
</organism>
<feature type="signal peptide" evidence="1">
    <location>
        <begin position="1"/>
        <end position="27"/>
    </location>
</feature>
<proteinExistence type="predicted"/>
<dbReference type="STRING" id="1038014.SAMN04487910_1198"/>
<feature type="chain" id="PRO_5011668648" description="Lipoprotein" evidence="1">
    <location>
        <begin position="28"/>
        <end position="204"/>
    </location>
</feature>
<evidence type="ECO:0000256" key="1">
    <source>
        <dbReference type="SAM" id="SignalP"/>
    </source>
</evidence>
<dbReference type="OrthoDB" id="1160164at2"/>
<evidence type="ECO:0000313" key="2">
    <source>
        <dbReference type="EMBL" id="SEK81591.1"/>
    </source>
</evidence>
<keyword evidence="1" id="KW-0732">Signal</keyword>
<dbReference type="RefSeq" id="WP_139195599.1">
    <property type="nucleotide sequence ID" value="NZ_FOAB01000002.1"/>
</dbReference>
<evidence type="ECO:0008006" key="4">
    <source>
        <dbReference type="Google" id="ProtNLM"/>
    </source>
</evidence>
<dbReference type="Proteomes" id="UP000198521">
    <property type="component" value="Unassembled WGS sequence"/>
</dbReference>
<keyword evidence="3" id="KW-1185">Reference proteome</keyword>
<dbReference type="EMBL" id="FOAB01000002">
    <property type="protein sequence ID" value="SEK81591.1"/>
    <property type="molecule type" value="Genomic_DNA"/>
</dbReference>
<reference evidence="2 3" key="1">
    <citation type="submission" date="2016-10" db="EMBL/GenBank/DDBJ databases">
        <authorList>
            <person name="de Groot N.N."/>
        </authorList>
    </citation>
    <scope>NUCLEOTIDE SEQUENCE [LARGE SCALE GENOMIC DNA]</scope>
    <source>
        <strain evidence="2 3">DSM 25232</strain>
    </source>
</reference>
<protein>
    <recommendedName>
        <fullName evidence="4">Lipoprotein</fullName>
    </recommendedName>
</protein>
<sequence length="204" mass="23245">MNSIIKKNTLVLICLLCFFGLSCNNKSKNLEKVSSIEAKVNDTITIGYTYWWPQNGPFIGNCGEKYSLVFLGTIDEIYKKTEKEQYESQRGIVRIDEVLLSKKLKNNNYQEETYISSDCFANVDVKKGDKVIIFCYEYEGSNSIPGGKSILKISDGNDPIITSIKRYIQSDQNPLSIEDDVHIWDEIELGSELRQIISCKKTIL</sequence>
<evidence type="ECO:0000313" key="3">
    <source>
        <dbReference type="Proteomes" id="UP000198521"/>
    </source>
</evidence>